<comment type="caution">
    <text evidence="1">The sequence shown here is derived from an EMBL/GenBank/DDBJ whole genome shotgun (WGS) entry which is preliminary data.</text>
</comment>
<protein>
    <recommendedName>
        <fullName evidence="2">Reverse transcriptase zinc-binding domain-containing protein</fullName>
    </recommendedName>
</protein>
<dbReference type="EMBL" id="JACGWJ010000024">
    <property type="protein sequence ID" value="KAL0319744.1"/>
    <property type="molecule type" value="Genomic_DNA"/>
</dbReference>
<dbReference type="AlphaFoldDB" id="A0AAW2LKP9"/>
<gene>
    <name evidence="1" type="ORF">Sradi_5235900</name>
</gene>
<sequence>MLWNASIGSRPSLTWRNILLARGVLMVGCEEQSDPNGHRGRTVLWKPCKKGVFSIKSAYEISLDLEARGLASSSRPFPHLTEGCENFWSKMWGLVMPPRVRVQAWRFCYEAVPTMENFVKEKGKGRNSMCNL</sequence>
<evidence type="ECO:0000313" key="1">
    <source>
        <dbReference type="EMBL" id="KAL0319744.1"/>
    </source>
</evidence>
<reference evidence="1" key="1">
    <citation type="submission" date="2020-06" db="EMBL/GenBank/DDBJ databases">
        <authorList>
            <person name="Li T."/>
            <person name="Hu X."/>
            <person name="Zhang T."/>
            <person name="Song X."/>
            <person name="Zhang H."/>
            <person name="Dai N."/>
            <person name="Sheng W."/>
            <person name="Hou X."/>
            <person name="Wei L."/>
        </authorList>
    </citation>
    <scope>NUCLEOTIDE SEQUENCE</scope>
    <source>
        <strain evidence="1">G02</strain>
        <tissue evidence="1">Leaf</tissue>
    </source>
</reference>
<organism evidence="1">
    <name type="scientific">Sesamum radiatum</name>
    <name type="common">Black benniseed</name>
    <dbReference type="NCBI Taxonomy" id="300843"/>
    <lineage>
        <taxon>Eukaryota</taxon>
        <taxon>Viridiplantae</taxon>
        <taxon>Streptophyta</taxon>
        <taxon>Embryophyta</taxon>
        <taxon>Tracheophyta</taxon>
        <taxon>Spermatophyta</taxon>
        <taxon>Magnoliopsida</taxon>
        <taxon>eudicotyledons</taxon>
        <taxon>Gunneridae</taxon>
        <taxon>Pentapetalae</taxon>
        <taxon>asterids</taxon>
        <taxon>lamiids</taxon>
        <taxon>Lamiales</taxon>
        <taxon>Pedaliaceae</taxon>
        <taxon>Sesamum</taxon>
    </lineage>
</organism>
<accession>A0AAW2LKP9</accession>
<reference evidence="1" key="2">
    <citation type="journal article" date="2024" name="Plant">
        <title>Genomic evolution and insights into agronomic trait innovations of Sesamum species.</title>
        <authorList>
            <person name="Miao H."/>
            <person name="Wang L."/>
            <person name="Qu L."/>
            <person name="Liu H."/>
            <person name="Sun Y."/>
            <person name="Le M."/>
            <person name="Wang Q."/>
            <person name="Wei S."/>
            <person name="Zheng Y."/>
            <person name="Lin W."/>
            <person name="Duan Y."/>
            <person name="Cao H."/>
            <person name="Xiong S."/>
            <person name="Wang X."/>
            <person name="Wei L."/>
            <person name="Li C."/>
            <person name="Ma Q."/>
            <person name="Ju M."/>
            <person name="Zhao R."/>
            <person name="Li G."/>
            <person name="Mu C."/>
            <person name="Tian Q."/>
            <person name="Mei H."/>
            <person name="Zhang T."/>
            <person name="Gao T."/>
            <person name="Zhang H."/>
        </authorList>
    </citation>
    <scope>NUCLEOTIDE SEQUENCE</scope>
    <source>
        <strain evidence="1">G02</strain>
    </source>
</reference>
<proteinExistence type="predicted"/>
<evidence type="ECO:0008006" key="2">
    <source>
        <dbReference type="Google" id="ProtNLM"/>
    </source>
</evidence>
<name>A0AAW2LKP9_SESRA</name>